<organism evidence="1 2">
    <name type="scientific">Holothuria leucospilota</name>
    <name type="common">Black long sea cucumber</name>
    <name type="synonym">Mertensiothuria leucospilota</name>
    <dbReference type="NCBI Taxonomy" id="206669"/>
    <lineage>
        <taxon>Eukaryota</taxon>
        <taxon>Metazoa</taxon>
        <taxon>Echinodermata</taxon>
        <taxon>Eleutherozoa</taxon>
        <taxon>Echinozoa</taxon>
        <taxon>Holothuroidea</taxon>
        <taxon>Aspidochirotacea</taxon>
        <taxon>Aspidochirotida</taxon>
        <taxon>Holothuriidae</taxon>
        <taxon>Holothuria</taxon>
    </lineage>
</organism>
<comment type="caution">
    <text evidence="1">The sequence shown here is derived from an EMBL/GenBank/DDBJ whole genome shotgun (WGS) entry which is preliminary data.</text>
</comment>
<dbReference type="AlphaFoldDB" id="A0A9Q1B942"/>
<evidence type="ECO:0000313" key="2">
    <source>
        <dbReference type="Proteomes" id="UP001152320"/>
    </source>
</evidence>
<dbReference type="Proteomes" id="UP001152320">
    <property type="component" value="Unassembled WGS sequence"/>
</dbReference>
<accession>A0A9Q1B942</accession>
<proteinExistence type="predicted"/>
<evidence type="ECO:0000313" key="1">
    <source>
        <dbReference type="EMBL" id="KAJ8017420.1"/>
    </source>
</evidence>
<keyword evidence="2" id="KW-1185">Reference proteome</keyword>
<protein>
    <submittedName>
        <fullName evidence="1">Uncharacterized protein</fullName>
    </submittedName>
</protein>
<reference evidence="1" key="1">
    <citation type="submission" date="2021-10" db="EMBL/GenBank/DDBJ databases">
        <title>Tropical sea cucumber genome reveals ecological adaptation and Cuvierian tubules defense mechanism.</title>
        <authorList>
            <person name="Chen T."/>
        </authorList>
    </citation>
    <scope>NUCLEOTIDE SEQUENCE</scope>
    <source>
        <strain evidence="1">Nanhai2018</strain>
        <tissue evidence="1">Muscle</tissue>
    </source>
</reference>
<sequence>MRRDQVTTERIFRYIEKVIQSNADFTLNGDVILNVLHVDMANGKGRANTFTNLRQWLVAKKRSVITIKNSDDLCLARALVTAKARLDKEYDRTINWQNIRKGFGEKTTMAKALHGKAGVLEEPCGLDEVARFQEYLAEYQILVITQILQDPIMFRGPDKDKKLCLLYH</sequence>
<dbReference type="EMBL" id="JAIZAY010002044">
    <property type="protein sequence ID" value="KAJ8017420.1"/>
    <property type="molecule type" value="Genomic_DNA"/>
</dbReference>
<name>A0A9Q1B942_HOLLE</name>
<gene>
    <name evidence="1" type="ORF">HOLleu_45188</name>
</gene>
<dbReference type="OrthoDB" id="6750869at2759"/>